<evidence type="ECO:0000313" key="2">
    <source>
        <dbReference type="EMBL" id="SEM85837.1"/>
    </source>
</evidence>
<evidence type="ECO:0000313" key="3">
    <source>
        <dbReference type="Proteomes" id="UP000198942"/>
    </source>
</evidence>
<sequence length="50" mass="5907">MSVETIGLIWTIFCFFVAIALLVVFIYVTWLLIKALKKYLREPERQNTTN</sequence>
<organism evidence="2 3">
    <name type="scientific">Mucilaginibacter gossypiicola</name>
    <dbReference type="NCBI Taxonomy" id="551995"/>
    <lineage>
        <taxon>Bacteria</taxon>
        <taxon>Pseudomonadati</taxon>
        <taxon>Bacteroidota</taxon>
        <taxon>Sphingobacteriia</taxon>
        <taxon>Sphingobacteriales</taxon>
        <taxon>Sphingobacteriaceae</taxon>
        <taxon>Mucilaginibacter</taxon>
    </lineage>
</organism>
<name>A0A1H8BVE2_9SPHI</name>
<gene>
    <name evidence="2" type="ORF">SAMN05192574_1011028</name>
</gene>
<evidence type="ECO:0000256" key="1">
    <source>
        <dbReference type="SAM" id="Phobius"/>
    </source>
</evidence>
<proteinExistence type="predicted"/>
<keyword evidence="1" id="KW-0472">Membrane</keyword>
<protein>
    <submittedName>
        <fullName evidence="2">Uncharacterized protein</fullName>
    </submittedName>
</protein>
<keyword evidence="1" id="KW-0812">Transmembrane</keyword>
<reference evidence="3" key="1">
    <citation type="submission" date="2016-10" db="EMBL/GenBank/DDBJ databases">
        <authorList>
            <person name="Varghese N."/>
            <person name="Submissions S."/>
        </authorList>
    </citation>
    <scope>NUCLEOTIDE SEQUENCE [LARGE SCALE GENOMIC DNA]</scope>
    <source>
        <strain evidence="3">Gh-48</strain>
    </source>
</reference>
<dbReference type="EMBL" id="FOCL01000001">
    <property type="protein sequence ID" value="SEM85837.1"/>
    <property type="molecule type" value="Genomic_DNA"/>
</dbReference>
<feature type="transmembrane region" description="Helical" evidence="1">
    <location>
        <begin position="6"/>
        <end position="33"/>
    </location>
</feature>
<dbReference type="Proteomes" id="UP000198942">
    <property type="component" value="Unassembled WGS sequence"/>
</dbReference>
<keyword evidence="3" id="KW-1185">Reference proteome</keyword>
<dbReference type="AlphaFoldDB" id="A0A1H8BVE2"/>
<accession>A0A1H8BVE2</accession>
<keyword evidence="1" id="KW-1133">Transmembrane helix</keyword>